<dbReference type="CDD" id="cd00118">
    <property type="entry name" value="LysM"/>
    <property type="match status" value="2"/>
</dbReference>
<sequence length="448" mass="48453">MKCLQNKQKLLCISLVCALTLIGCQQSSNRDYSGSSRVVDAKQSYHVNQAPVVNQVYNSSSSSVAMDQDVSMSGPVYTSSPAATQNTIYSTGTASRTPVAYVPDQSVSTVQKVPNRSVTYGSDTQVGIVKPYIPDESDAKAIAELNKKAEEKRRAEGGSVVVGNPVIVPLSNAPDTYTVVRGDTLYSIAFRYGLDFRDLAKRNNISAPYNINVGQIIRLNIKSSQAPVYIVKRGDTLYSVAKAYGQSPSFLAGVNDLKEPYALNVGQKLYLARVDSAPNTQKNNIEKEVPVAGRKPVASTDKKVDKTPVPAVVTTPVIAGKTRQVGGVSWMWPTQGKVIKQFSLAEQGNKGIDIAGTRGQQILSAADGQVVYAGSALRGYGNLIIINHDNEFLSAYAHNDALLVKEGQKVKRGQQIARMGSTDTESVRLHFEVRYRGQSVNPLSYLPK</sequence>
<dbReference type="PROSITE" id="PS51782">
    <property type="entry name" value="LYSM"/>
    <property type="match status" value="2"/>
</dbReference>
<evidence type="ECO:0000256" key="2">
    <source>
        <dbReference type="SAM" id="SignalP"/>
    </source>
</evidence>
<proteinExistence type="inferred from homology"/>
<keyword evidence="4" id="KW-0378">Hydrolase</keyword>
<dbReference type="GO" id="GO:0009279">
    <property type="term" value="C:cell outer membrane"/>
    <property type="evidence" value="ECO:0007669"/>
    <property type="project" value="TreeGrafter"/>
</dbReference>
<organism evidence="4 5">
    <name type="scientific">Anaerobiospirillum thomasii</name>
    <dbReference type="NCBI Taxonomy" id="179995"/>
    <lineage>
        <taxon>Bacteria</taxon>
        <taxon>Pseudomonadati</taxon>
        <taxon>Pseudomonadota</taxon>
        <taxon>Gammaproteobacteria</taxon>
        <taxon>Aeromonadales</taxon>
        <taxon>Succinivibrionaceae</taxon>
        <taxon>Anaerobiospirillum</taxon>
    </lineage>
</organism>
<name>A0A2X0WEP8_9GAMM</name>
<accession>A0A2X0WEP8</accession>
<evidence type="ECO:0000256" key="1">
    <source>
        <dbReference type="ARBA" id="ARBA00038420"/>
    </source>
</evidence>
<feature type="domain" description="LysM" evidence="3">
    <location>
        <begin position="175"/>
        <end position="219"/>
    </location>
</feature>
<dbReference type="SMART" id="SM00257">
    <property type="entry name" value="LysM"/>
    <property type="match status" value="2"/>
</dbReference>
<keyword evidence="2" id="KW-0732">Signal</keyword>
<feature type="chain" id="PRO_5016002938" evidence="2">
    <location>
        <begin position="19"/>
        <end position="448"/>
    </location>
</feature>
<dbReference type="Pfam" id="PF01551">
    <property type="entry name" value="Peptidase_M23"/>
    <property type="match status" value="1"/>
</dbReference>
<dbReference type="InterPro" id="IPR016047">
    <property type="entry name" value="M23ase_b-sheet_dom"/>
</dbReference>
<dbReference type="InterPro" id="IPR036779">
    <property type="entry name" value="LysM_dom_sf"/>
</dbReference>
<reference evidence="4 5" key="1">
    <citation type="submission" date="2018-06" db="EMBL/GenBank/DDBJ databases">
        <authorList>
            <consortium name="Pathogen Informatics"/>
            <person name="Doyle S."/>
        </authorList>
    </citation>
    <scope>NUCLEOTIDE SEQUENCE [LARGE SCALE GENOMIC DNA]</scope>
    <source>
        <strain evidence="4 5">NCTC13093</strain>
    </source>
</reference>
<evidence type="ECO:0000313" key="4">
    <source>
        <dbReference type="EMBL" id="SPT68847.1"/>
    </source>
</evidence>
<feature type="signal peptide" evidence="2">
    <location>
        <begin position="1"/>
        <end position="18"/>
    </location>
</feature>
<feature type="domain" description="LysM" evidence="3">
    <location>
        <begin position="227"/>
        <end position="271"/>
    </location>
</feature>
<dbReference type="Gene3D" id="3.10.350.10">
    <property type="entry name" value="LysM domain"/>
    <property type="match status" value="2"/>
</dbReference>
<dbReference type="EMBL" id="UAPV01000001">
    <property type="protein sequence ID" value="SPT68847.1"/>
    <property type="molecule type" value="Genomic_DNA"/>
</dbReference>
<dbReference type="PANTHER" id="PTHR21666">
    <property type="entry name" value="PEPTIDASE-RELATED"/>
    <property type="match status" value="1"/>
</dbReference>
<keyword evidence="5" id="KW-1185">Reference proteome</keyword>
<dbReference type="InterPro" id="IPR050570">
    <property type="entry name" value="Cell_wall_metabolism_enzyme"/>
</dbReference>
<dbReference type="Gene3D" id="2.70.70.10">
    <property type="entry name" value="Glucose Permease (Domain IIA)"/>
    <property type="match status" value="1"/>
</dbReference>
<dbReference type="InterPro" id="IPR018392">
    <property type="entry name" value="LysM"/>
</dbReference>
<dbReference type="AlphaFoldDB" id="A0A2X0WEP8"/>
<dbReference type="PROSITE" id="PS51257">
    <property type="entry name" value="PROKAR_LIPOPROTEIN"/>
    <property type="match status" value="1"/>
</dbReference>
<dbReference type="PANTHER" id="PTHR21666:SF263">
    <property type="entry name" value="MUREIN HYDROLASE ACTIVATOR NLPD"/>
    <property type="match status" value="1"/>
</dbReference>
<evidence type="ECO:0000259" key="3">
    <source>
        <dbReference type="PROSITE" id="PS51782"/>
    </source>
</evidence>
<dbReference type="InterPro" id="IPR011055">
    <property type="entry name" value="Dup_hybrid_motif"/>
</dbReference>
<dbReference type="Pfam" id="PF01476">
    <property type="entry name" value="LysM"/>
    <property type="match status" value="2"/>
</dbReference>
<protein>
    <submittedName>
        <fullName evidence="4">Murein hydrolase activator NlpD</fullName>
    </submittedName>
</protein>
<dbReference type="GO" id="GO:0004222">
    <property type="term" value="F:metalloendopeptidase activity"/>
    <property type="evidence" value="ECO:0007669"/>
    <property type="project" value="TreeGrafter"/>
</dbReference>
<gene>
    <name evidence="4" type="primary">nlpD_1</name>
    <name evidence="4" type="ORF">NCTC13093_00193</name>
</gene>
<dbReference type="CDD" id="cd12797">
    <property type="entry name" value="M23_peptidase"/>
    <property type="match status" value="1"/>
</dbReference>
<dbReference type="Proteomes" id="UP000250086">
    <property type="component" value="Unassembled WGS sequence"/>
</dbReference>
<dbReference type="GO" id="GO:0032153">
    <property type="term" value="C:cell division site"/>
    <property type="evidence" value="ECO:0007669"/>
    <property type="project" value="TreeGrafter"/>
</dbReference>
<dbReference type="SUPFAM" id="SSF51261">
    <property type="entry name" value="Duplicated hybrid motif"/>
    <property type="match status" value="1"/>
</dbReference>
<evidence type="ECO:0000313" key="5">
    <source>
        <dbReference type="Proteomes" id="UP000250086"/>
    </source>
</evidence>
<dbReference type="RefSeq" id="WP_113743062.1">
    <property type="nucleotide sequence ID" value="NZ_UAPV01000001.1"/>
</dbReference>
<comment type="similarity">
    <text evidence="1">Belongs to the E.coli NlpD/Haemophilus LppB family.</text>
</comment>